<protein>
    <submittedName>
        <fullName evidence="2">Uncharacterized protein</fullName>
    </submittedName>
</protein>
<feature type="transmembrane region" description="Helical" evidence="1">
    <location>
        <begin position="12"/>
        <end position="31"/>
    </location>
</feature>
<sequence length="290" mass="30828">MRRSRVPGGNRLVLDVLLVVIDALLLVNLLLRDASSLRPGRIARGLRLRVVVAGDLVRGVARILGAQPGKTGLCCGDGGVLVLLRRCTQGVLLRVGSRRVARVRADRSCGLSLLHAGLRGRLRERLLSVRRSCGLALLHAGHGLNLLQRALGTVQRGGGGGGIQRRAQHRSGGDVGGVSAVGDVLLDGVGRHPACSTPRITARRGVLRVLVSGLVRGEAGHGQSVHRRLRRSARDQVFAGVIRHRRLALRNASALRDAGRRLRGPRRRGRLRGSAVGLRNGGSGGHFVVV</sequence>
<gene>
    <name evidence="2" type="ORF">GALL_530060</name>
</gene>
<keyword evidence="1" id="KW-1133">Transmembrane helix</keyword>
<accession>A0A1J5PJI1</accession>
<keyword evidence="1" id="KW-0812">Transmembrane</keyword>
<dbReference type="AlphaFoldDB" id="A0A1J5PJI1"/>
<dbReference type="EMBL" id="MLJW01007327">
    <property type="protein sequence ID" value="OIQ65435.1"/>
    <property type="molecule type" value="Genomic_DNA"/>
</dbReference>
<organism evidence="2">
    <name type="scientific">mine drainage metagenome</name>
    <dbReference type="NCBI Taxonomy" id="410659"/>
    <lineage>
        <taxon>unclassified sequences</taxon>
        <taxon>metagenomes</taxon>
        <taxon>ecological metagenomes</taxon>
    </lineage>
</organism>
<evidence type="ECO:0000313" key="2">
    <source>
        <dbReference type="EMBL" id="OIQ65435.1"/>
    </source>
</evidence>
<keyword evidence="1" id="KW-0472">Membrane</keyword>
<comment type="caution">
    <text evidence="2">The sequence shown here is derived from an EMBL/GenBank/DDBJ whole genome shotgun (WGS) entry which is preliminary data.</text>
</comment>
<reference evidence="2" key="1">
    <citation type="submission" date="2016-10" db="EMBL/GenBank/DDBJ databases">
        <title>Sequence of Gallionella enrichment culture.</title>
        <authorList>
            <person name="Poehlein A."/>
            <person name="Muehling M."/>
            <person name="Daniel R."/>
        </authorList>
    </citation>
    <scope>NUCLEOTIDE SEQUENCE</scope>
</reference>
<evidence type="ECO:0000256" key="1">
    <source>
        <dbReference type="SAM" id="Phobius"/>
    </source>
</evidence>
<proteinExistence type="predicted"/>
<name>A0A1J5PJI1_9ZZZZ</name>